<dbReference type="EMBL" id="JALAAR010000005">
    <property type="protein sequence ID" value="MEH8017034.1"/>
    <property type="molecule type" value="Genomic_DNA"/>
</dbReference>
<reference evidence="1 2" key="1">
    <citation type="journal article" date="2023" name="Ecotoxicol. Environ. Saf.">
        <title>Mercury remediation potential of mercury-resistant strain Rheinheimera metallidurans sp. nov. isolated from a municipal waste dumping site.</title>
        <authorList>
            <person name="Yadav V."/>
            <person name="Manjhi A."/>
            <person name="Vadakedath N."/>
        </authorList>
    </citation>
    <scope>NUCLEOTIDE SEQUENCE [LARGE SCALE GENOMIC DNA]</scope>
    <source>
        <strain evidence="1 2">E-49</strain>
    </source>
</reference>
<proteinExistence type="predicted"/>
<evidence type="ECO:0008006" key="3">
    <source>
        <dbReference type="Google" id="ProtNLM"/>
    </source>
</evidence>
<dbReference type="SUPFAM" id="SSF52540">
    <property type="entry name" value="P-loop containing nucleoside triphosphate hydrolases"/>
    <property type="match status" value="1"/>
</dbReference>
<dbReference type="InterPro" id="IPR027417">
    <property type="entry name" value="P-loop_NTPase"/>
</dbReference>
<dbReference type="RefSeq" id="WP_335735448.1">
    <property type="nucleotide sequence ID" value="NZ_JALAAR010000005.1"/>
</dbReference>
<organism evidence="1 2">
    <name type="scientific">Rheinheimera muenzenbergensis</name>
    <dbReference type="NCBI Taxonomy" id="1193628"/>
    <lineage>
        <taxon>Bacteria</taxon>
        <taxon>Pseudomonadati</taxon>
        <taxon>Pseudomonadota</taxon>
        <taxon>Gammaproteobacteria</taxon>
        <taxon>Chromatiales</taxon>
        <taxon>Chromatiaceae</taxon>
        <taxon>Rheinheimera</taxon>
    </lineage>
</organism>
<keyword evidence="2" id="KW-1185">Reference proteome</keyword>
<accession>A0ABU8C549</accession>
<name>A0ABU8C549_9GAMM</name>
<protein>
    <recommendedName>
        <fullName evidence="3">AAA ATPase domain-containing protein</fullName>
    </recommendedName>
</protein>
<evidence type="ECO:0000313" key="2">
    <source>
        <dbReference type="Proteomes" id="UP001375382"/>
    </source>
</evidence>
<dbReference type="Proteomes" id="UP001375382">
    <property type="component" value="Unassembled WGS sequence"/>
</dbReference>
<gene>
    <name evidence="1" type="ORF">MN202_07320</name>
</gene>
<sequence>MDSASFEALFKRLDFDRPLDYANPQDQRLYVDNLHSANGIEPIEELQINIEMSENPTSWLFTGHRGVGKSTELRRMAVALRDNKHMVIVADMGEYLNLAEPITTEMLLLTMVAALADGADALLKPEKDKPSYVRRLWDCLNNTEVNISEIDFEAAGFTLKAVLKQNDNLKQKVMQAIAGAPAKLAQQVREFAKQISEDARKTSREDTKVILILDSLERLRVTGGDARVCYDAITRTFETNGDYLKLQHIHVVYSVPPYLPFLCPRIGSYYGVEVCTLPHVKVFETPEINKREITDVKPFDEGLNLLVQCVRNRYPDVEQLIPNAMLKELALASSGSVRDYFRLIKSVCTKARVAKAPVPLESSSPLSQLATQVLMNEMPLAEEDKQWLLNVRKTHGTGLDSISNLHELARLFDSGIILNYRNGRDWCDVHYLLHSELALYGEIGE</sequence>
<evidence type="ECO:0000313" key="1">
    <source>
        <dbReference type="EMBL" id="MEH8017034.1"/>
    </source>
</evidence>
<comment type="caution">
    <text evidence="1">The sequence shown here is derived from an EMBL/GenBank/DDBJ whole genome shotgun (WGS) entry which is preliminary data.</text>
</comment>